<feature type="compositionally biased region" description="Pro residues" evidence="1">
    <location>
        <begin position="159"/>
        <end position="169"/>
    </location>
</feature>
<reference evidence="4 5" key="1">
    <citation type="submission" date="2020-02" db="EMBL/GenBank/DDBJ databases">
        <authorList>
            <person name="Babadi Z.K."/>
            <person name="Risdian C."/>
            <person name="Ebrahimipour G.H."/>
            <person name="Wink J."/>
        </authorList>
    </citation>
    <scope>NUCLEOTIDE SEQUENCE [LARGE SCALE GENOMIC DNA]</scope>
    <source>
        <strain evidence="4 5">ZKHCc1 1396</strain>
    </source>
</reference>
<gene>
    <name evidence="4" type="ORF">G4177_07145</name>
</gene>
<proteinExistence type="predicted"/>
<evidence type="ECO:0000259" key="3">
    <source>
        <dbReference type="Pfam" id="PF13360"/>
    </source>
</evidence>
<evidence type="ECO:0000256" key="1">
    <source>
        <dbReference type="SAM" id="MobiDB-lite"/>
    </source>
</evidence>
<dbReference type="InterPro" id="IPR018391">
    <property type="entry name" value="PQQ_b-propeller_rpt"/>
</dbReference>
<dbReference type="SUPFAM" id="SSF50998">
    <property type="entry name" value="Quinoprotein alcohol dehydrogenase-like"/>
    <property type="match status" value="1"/>
</dbReference>
<feature type="signal peptide" evidence="2">
    <location>
        <begin position="1"/>
        <end position="23"/>
    </location>
</feature>
<dbReference type="InterPro" id="IPR015943">
    <property type="entry name" value="WD40/YVTN_repeat-like_dom_sf"/>
</dbReference>
<evidence type="ECO:0000313" key="4">
    <source>
        <dbReference type="EMBL" id="MBE4747952.1"/>
    </source>
</evidence>
<feature type="domain" description="Pyrrolo-quinoline quinone repeat" evidence="3">
    <location>
        <begin position="58"/>
        <end position="216"/>
    </location>
</feature>
<feature type="domain" description="Pyrrolo-quinoline quinone repeat" evidence="3">
    <location>
        <begin position="223"/>
        <end position="287"/>
    </location>
</feature>
<name>A0ABR9PJ81_9BACT</name>
<dbReference type="PANTHER" id="PTHR34512:SF30">
    <property type="entry name" value="OUTER MEMBRANE PROTEIN ASSEMBLY FACTOR BAMB"/>
    <property type="match status" value="1"/>
</dbReference>
<dbReference type="SMART" id="SM00564">
    <property type="entry name" value="PQQ"/>
    <property type="match status" value="5"/>
</dbReference>
<accession>A0ABR9PJ81</accession>
<dbReference type="Proteomes" id="UP001516472">
    <property type="component" value="Unassembled WGS sequence"/>
</dbReference>
<dbReference type="PROSITE" id="PS51257">
    <property type="entry name" value="PROKAR_LIPOPROTEIN"/>
    <property type="match status" value="1"/>
</dbReference>
<dbReference type="Gene3D" id="2.130.10.10">
    <property type="entry name" value="YVTN repeat-like/Quinoprotein amine dehydrogenase"/>
    <property type="match status" value="2"/>
</dbReference>
<feature type="region of interest" description="Disordered" evidence="1">
    <location>
        <begin position="148"/>
        <end position="180"/>
    </location>
</feature>
<dbReference type="PANTHER" id="PTHR34512">
    <property type="entry name" value="CELL SURFACE PROTEIN"/>
    <property type="match status" value="1"/>
</dbReference>
<evidence type="ECO:0000256" key="2">
    <source>
        <dbReference type="SAM" id="SignalP"/>
    </source>
</evidence>
<dbReference type="Pfam" id="PF13360">
    <property type="entry name" value="PQQ_2"/>
    <property type="match status" value="2"/>
</dbReference>
<protein>
    <submittedName>
        <fullName evidence="4">PQQ-binding-like beta-propeller repeat protein</fullName>
    </submittedName>
</protein>
<evidence type="ECO:0000313" key="5">
    <source>
        <dbReference type="Proteomes" id="UP001516472"/>
    </source>
</evidence>
<keyword evidence="5" id="KW-1185">Reference proteome</keyword>
<dbReference type="EMBL" id="JAAIYO010000001">
    <property type="protein sequence ID" value="MBE4747952.1"/>
    <property type="molecule type" value="Genomic_DNA"/>
</dbReference>
<dbReference type="InterPro" id="IPR011047">
    <property type="entry name" value="Quinoprotein_ADH-like_sf"/>
</dbReference>
<dbReference type="InterPro" id="IPR002372">
    <property type="entry name" value="PQQ_rpt_dom"/>
</dbReference>
<keyword evidence="2" id="KW-0732">Signal</keyword>
<comment type="caution">
    <text evidence="4">The sequence shown here is derived from an EMBL/GenBank/DDBJ whole genome shotgun (WGS) entry which is preliminary data.</text>
</comment>
<organism evidence="4 5">
    <name type="scientific">Corallococcus soli</name>
    <dbReference type="NCBI Taxonomy" id="2710757"/>
    <lineage>
        <taxon>Bacteria</taxon>
        <taxon>Pseudomonadati</taxon>
        <taxon>Myxococcota</taxon>
        <taxon>Myxococcia</taxon>
        <taxon>Myxococcales</taxon>
        <taxon>Cystobacterineae</taxon>
        <taxon>Myxococcaceae</taxon>
        <taxon>Corallococcus</taxon>
    </lineage>
</organism>
<feature type="chain" id="PRO_5046192675" evidence="2">
    <location>
        <begin position="24"/>
        <end position="371"/>
    </location>
</feature>
<sequence length="371" mass="38551">MSSRACPRLPWLPCLTLTLAVMACQRAPVDPAFQFSSDASSRTGLTAVADGVLLGNEAGTVLRLDREGRPVWRVSLGREVAVAPVEAAGGVIAGTVVGDVVCLTLEDGKERWRLGGEPPVLTPPVVDDAQRTVFLVAPDGAVRALATDSGQVRWKRPAPKAPSPAPAAPAPATAPDARPPPAPVMVEGVLVVALGASGLWAVDPETGATRWSLPVTDVVGLDSERGTVFVATRPGRVLALSVKDGSTRWEQSLADGVTGPPARALGALWVGAGPSSLVGLSTSEGREVARVALPSPLLGRVQVGLEDLLLVPTSGREGQLVALRAPGWTPAFTVRADTPLRTRPVVRGPSVFVLGLDGRVLAWRLRVPPPR</sequence>